<proteinExistence type="predicted"/>
<dbReference type="Proteomes" id="UP000595823">
    <property type="component" value="Chromosome"/>
</dbReference>
<keyword evidence="3" id="KW-1185">Reference proteome</keyword>
<protein>
    <submittedName>
        <fullName evidence="2">Uncharacterized protein</fullName>
    </submittedName>
</protein>
<evidence type="ECO:0000313" key="3">
    <source>
        <dbReference type="Proteomes" id="UP000595823"/>
    </source>
</evidence>
<feature type="compositionally biased region" description="Basic and acidic residues" evidence="1">
    <location>
        <begin position="10"/>
        <end position="36"/>
    </location>
</feature>
<feature type="region of interest" description="Disordered" evidence="1">
    <location>
        <begin position="1"/>
        <end position="66"/>
    </location>
</feature>
<name>A0A7T6Z673_9BACI</name>
<evidence type="ECO:0000313" key="2">
    <source>
        <dbReference type="EMBL" id="QQK77634.1"/>
    </source>
</evidence>
<sequence length="66" mass="8044">MIKAKAFRNMSEEERRRQRMEMEKNDQTEYIDRELKGVYAQPNPESTPELRKKAMEHAKEMEEKNK</sequence>
<dbReference type="RefSeq" id="WP_200125151.1">
    <property type="nucleotide sequence ID" value="NZ_CP054705.1"/>
</dbReference>
<accession>A0A7T6Z673</accession>
<dbReference type="EMBL" id="CP054705">
    <property type="protein sequence ID" value="QQK77634.1"/>
    <property type="molecule type" value="Genomic_DNA"/>
</dbReference>
<dbReference type="AlphaFoldDB" id="A0A7T6Z673"/>
<organism evidence="2 3">
    <name type="scientific">Salicibibacter cibarius</name>
    <dbReference type="NCBI Taxonomy" id="2743000"/>
    <lineage>
        <taxon>Bacteria</taxon>
        <taxon>Bacillati</taxon>
        <taxon>Bacillota</taxon>
        <taxon>Bacilli</taxon>
        <taxon>Bacillales</taxon>
        <taxon>Bacillaceae</taxon>
        <taxon>Salicibibacter</taxon>
    </lineage>
</organism>
<evidence type="ECO:0000256" key="1">
    <source>
        <dbReference type="SAM" id="MobiDB-lite"/>
    </source>
</evidence>
<feature type="compositionally biased region" description="Basic and acidic residues" evidence="1">
    <location>
        <begin position="48"/>
        <end position="66"/>
    </location>
</feature>
<reference evidence="2 3" key="1">
    <citation type="submission" date="2020-06" db="EMBL/GenBank/DDBJ databases">
        <title>Genomic analysis of Salicibibacter sp. NKC5-3.</title>
        <authorList>
            <person name="Oh Y.J."/>
        </authorList>
    </citation>
    <scope>NUCLEOTIDE SEQUENCE [LARGE SCALE GENOMIC DNA]</scope>
    <source>
        <strain evidence="2 3">NKC5-3</strain>
    </source>
</reference>
<dbReference type="KEGG" id="scia:HUG15_19955"/>
<gene>
    <name evidence="2" type="ORF">HUG15_19955</name>
</gene>